<dbReference type="RefSeq" id="WP_187656762.1">
    <property type="nucleotide sequence ID" value="NZ_JACSOD020000499.1"/>
</dbReference>
<accession>A0ABS2CYZ4</accession>
<organism evidence="1 2">
    <name type="scientific">Flavobacterium macrobrachii</name>
    <dbReference type="NCBI Taxonomy" id="591204"/>
    <lineage>
        <taxon>Bacteria</taxon>
        <taxon>Pseudomonadati</taxon>
        <taxon>Bacteroidota</taxon>
        <taxon>Flavobacteriia</taxon>
        <taxon>Flavobacteriales</taxon>
        <taxon>Flavobacteriaceae</taxon>
        <taxon>Flavobacterium</taxon>
    </lineage>
</organism>
<comment type="caution">
    <text evidence="1">The sequence shown here is derived from an EMBL/GenBank/DDBJ whole genome shotgun (WGS) entry which is preliminary data.</text>
</comment>
<evidence type="ECO:0000313" key="2">
    <source>
        <dbReference type="Proteomes" id="UP000759529"/>
    </source>
</evidence>
<dbReference type="Proteomes" id="UP000759529">
    <property type="component" value="Unassembled WGS sequence"/>
</dbReference>
<gene>
    <name evidence="1" type="ORF">H9X54_012885</name>
</gene>
<evidence type="ECO:0000313" key="1">
    <source>
        <dbReference type="EMBL" id="MBM6500192.1"/>
    </source>
</evidence>
<sequence length="126" mass="14586">MNIATEKQIKEYQLLTPLFHTLLKEVKELSKKKPDEIINKFKANTVNKVLSRIKEILKKEPTNDFTEIIDIDSLPSNSDVVLVMVQFETALNKFYTKHTSKDGFNYNRKWNGYEGVVGEDSDEVAF</sequence>
<name>A0ABS2CYZ4_9FLAO</name>
<proteinExistence type="predicted"/>
<protein>
    <submittedName>
        <fullName evidence="1">Uncharacterized protein</fullName>
    </submittedName>
</protein>
<dbReference type="EMBL" id="JACSOD020000499">
    <property type="protein sequence ID" value="MBM6500192.1"/>
    <property type="molecule type" value="Genomic_DNA"/>
</dbReference>
<keyword evidence="2" id="KW-1185">Reference proteome</keyword>
<reference evidence="1 2" key="1">
    <citation type="submission" date="2021-02" db="EMBL/GenBank/DDBJ databases">
        <authorList>
            <person name="Jung H.S."/>
            <person name="Chun B.H."/>
            <person name="Jeon C.O."/>
        </authorList>
    </citation>
    <scope>NUCLEOTIDE SEQUENCE [LARGE SCALE GENOMIC DNA]</scope>
    <source>
        <strain evidence="1 2">LMG 25203</strain>
    </source>
</reference>